<keyword evidence="7 9" id="KW-1133">Transmembrane helix</keyword>
<dbReference type="InterPro" id="IPR000515">
    <property type="entry name" value="MetI-like"/>
</dbReference>
<feature type="transmembrane region" description="Helical" evidence="9">
    <location>
        <begin position="198"/>
        <end position="217"/>
    </location>
</feature>
<feature type="transmembrane region" description="Helical" evidence="9">
    <location>
        <begin position="20"/>
        <end position="39"/>
    </location>
</feature>
<dbReference type="Gene3D" id="1.10.3720.10">
    <property type="entry name" value="MetI-like"/>
    <property type="match status" value="1"/>
</dbReference>
<dbReference type="Proteomes" id="UP000830167">
    <property type="component" value="Chromosome"/>
</dbReference>
<dbReference type="SUPFAM" id="SSF161098">
    <property type="entry name" value="MetI-like"/>
    <property type="match status" value="1"/>
</dbReference>
<protein>
    <recommendedName>
        <fullName evidence="10">Molybdenum transport system permease</fullName>
    </recommendedName>
</protein>
<sequence>MQTILTRDFLAPVLLTLRVSITASVIVFFLGFAAAWWMVQKKFPGKVFLETLFMLPMVLAPTVVGFLLLVVLGKRGWIGIWIERLFKQTILFTWWAAVIAAVVVSFPIVYQTMKTGLAAIDDELVAAARSIGANEWQLFRYVIVPLSFRTMLTAYIVGFVRSLGEFGATLMIAGNIPGKTQTVSTAIYLAIDTENMTLAWYLVGTMIVFSFLFLLIVNRKSNATIG</sequence>
<evidence type="ECO:0000256" key="3">
    <source>
        <dbReference type="ARBA" id="ARBA00022448"/>
    </source>
</evidence>
<dbReference type="InterPro" id="IPR035906">
    <property type="entry name" value="MetI-like_sf"/>
</dbReference>
<evidence type="ECO:0000256" key="1">
    <source>
        <dbReference type="ARBA" id="ARBA00004651"/>
    </source>
</evidence>
<comment type="subcellular location">
    <subcellularLocation>
        <location evidence="1 9">Cell membrane</location>
        <topology evidence="1 9">Multi-pass membrane protein</topology>
    </subcellularLocation>
</comment>
<feature type="domain" description="ABC transmembrane type-1" evidence="11">
    <location>
        <begin position="13"/>
        <end position="215"/>
    </location>
</feature>
<dbReference type="NCBIfam" id="NF038017">
    <property type="entry name" value="ABC_perm1"/>
    <property type="match status" value="1"/>
</dbReference>
<dbReference type="PANTHER" id="PTHR30183:SF3">
    <property type="entry name" value="MOLYBDENUM TRANSPORT SYSTEM PERMEASE PROTEIN MODB"/>
    <property type="match status" value="1"/>
</dbReference>
<evidence type="ECO:0000256" key="10">
    <source>
        <dbReference type="RuleBase" id="RU365097"/>
    </source>
</evidence>
<keyword evidence="5 10" id="KW-0500">Molybdenum</keyword>
<dbReference type="RefSeq" id="WP_347437241.1">
    <property type="nucleotide sequence ID" value="NZ_CP089291.1"/>
</dbReference>
<evidence type="ECO:0000256" key="5">
    <source>
        <dbReference type="ARBA" id="ARBA00022505"/>
    </source>
</evidence>
<accession>A0ABY4CMY6</accession>
<keyword evidence="6 9" id="KW-0812">Transmembrane</keyword>
<gene>
    <name evidence="12" type="primary">modB</name>
    <name evidence="12" type="ORF">LSG31_22245</name>
</gene>
<proteinExistence type="inferred from homology"/>
<dbReference type="CDD" id="cd06261">
    <property type="entry name" value="TM_PBP2"/>
    <property type="match status" value="1"/>
</dbReference>
<evidence type="ECO:0000256" key="7">
    <source>
        <dbReference type="ARBA" id="ARBA00022989"/>
    </source>
</evidence>
<feature type="transmembrane region" description="Helical" evidence="9">
    <location>
        <begin position="92"/>
        <end position="110"/>
    </location>
</feature>
<dbReference type="Pfam" id="PF00528">
    <property type="entry name" value="BPD_transp_1"/>
    <property type="match status" value="1"/>
</dbReference>
<evidence type="ECO:0000313" key="13">
    <source>
        <dbReference type="Proteomes" id="UP000830167"/>
    </source>
</evidence>
<evidence type="ECO:0000256" key="4">
    <source>
        <dbReference type="ARBA" id="ARBA00022475"/>
    </source>
</evidence>
<keyword evidence="3 9" id="KW-0813">Transport</keyword>
<keyword evidence="13" id="KW-1185">Reference proteome</keyword>
<reference evidence="12" key="1">
    <citation type="submission" date="2021-12" db="EMBL/GenBank/DDBJ databases">
        <title>Alicyclobacillaceae gen. nov., sp. nov., isolated from chalcocite enrichment system.</title>
        <authorList>
            <person name="Jiang Z."/>
        </authorList>
    </citation>
    <scope>NUCLEOTIDE SEQUENCE</scope>
    <source>
        <strain evidence="12">MYW30-H2</strain>
    </source>
</reference>
<evidence type="ECO:0000256" key="6">
    <source>
        <dbReference type="ARBA" id="ARBA00022692"/>
    </source>
</evidence>
<evidence type="ECO:0000256" key="8">
    <source>
        <dbReference type="ARBA" id="ARBA00023136"/>
    </source>
</evidence>
<feature type="transmembrane region" description="Helical" evidence="9">
    <location>
        <begin position="138"/>
        <end position="160"/>
    </location>
</feature>
<comment type="function">
    <text evidence="10">Part of the binding-protein-dependent transport system for molybdenum; probably responsible for the translocation of the substrate across the membrane.</text>
</comment>
<dbReference type="PANTHER" id="PTHR30183">
    <property type="entry name" value="MOLYBDENUM TRANSPORT SYSTEM PERMEASE PROTEIN MODB"/>
    <property type="match status" value="1"/>
</dbReference>
<dbReference type="InterPro" id="IPR011867">
    <property type="entry name" value="ModB_ABC"/>
</dbReference>
<evidence type="ECO:0000313" key="12">
    <source>
        <dbReference type="EMBL" id="UOF90543.1"/>
    </source>
</evidence>
<evidence type="ECO:0000256" key="9">
    <source>
        <dbReference type="RuleBase" id="RU363032"/>
    </source>
</evidence>
<dbReference type="EMBL" id="CP089291">
    <property type="protein sequence ID" value="UOF90543.1"/>
    <property type="molecule type" value="Genomic_DNA"/>
</dbReference>
<dbReference type="InterPro" id="IPR049783">
    <property type="entry name" value="ABC_perm_TupB-like"/>
</dbReference>
<evidence type="ECO:0000256" key="2">
    <source>
        <dbReference type="ARBA" id="ARBA00007069"/>
    </source>
</evidence>
<feature type="transmembrane region" description="Helical" evidence="9">
    <location>
        <begin position="51"/>
        <end position="72"/>
    </location>
</feature>
<keyword evidence="8 9" id="KW-0472">Membrane</keyword>
<dbReference type="PROSITE" id="PS50928">
    <property type="entry name" value="ABC_TM1"/>
    <property type="match status" value="1"/>
</dbReference>
<comment type="similarity">
    <text evidence="2 10">Belongs to the binding-protein-dependent transport system permease family. CysTW subfamily.</text>
</comment>
<evidence type="ECO:0000259" key="11">
    <source>
        <dbReference type="PROSITE" id="PS50928"/>
    </source>
</evidence>
<name>A0ABY4CMY6_9BACL</name>
<organism evidence="12 13">
    <name type="scientific">Fodinisporobacter ferrooxydans</name>
    <dbReference type="NCBI Taxonomy" id="2901836"/>
    <lineage>
        <taxon>Bacteria</taxon>
        <taxon>Bacillati</taxon>
        <taxon>Bacillota</taxon>
        <taxon>Bacilli</taxon>
        <taxon>Bacillales</taxon>
        <taxon>Alicyclobacillaceae</taxon>
        <taxon>Fodinisporobacter</taxon>
    </lineage>
</organism>
<dbReference type="NCBIfam" id="TIGR02141">
    <property type="entry name" value="modB_ABC"/>
    <property type="match status" value="1"/>
</dbReference>
<keyword evidence="4 10" id="KW-1003">Cell membrane</keyword>